<dbReference type="EMBL" id="JAROAV010000032">
    <property type="protein sequence ID" value="MDF8265178.1"/>
    <property type="molecule type" value="Genomic_DNA"/>
</dbReference>
<evidence type="ECO:0000313" key="2">
    <source>
        <dbReference type="Proteomes" id="UP001528912"/>
    </source>
</evidence>
<proteinExistence type="predicted"/>
<accession>A0ABT6C8I4</accession>
<dbReference type="RefSeq" id="WP_277192503.1">
    <property type="nucleotide sequence ID" value="NZ_JAROAV010000032.1"/>
</dbReference>
<dbReference type="Proteomes" id="UP001528912">
    <property type="component" value="Unassembled WGS sequence"/>
</dbReference>
<name>A0ABT6C8I4_9MICO</name>
<keyword evidence="2" id="KW-1185">Reference proteome</keyword>
<organism evidence="1 2">
    <name type="scientific">Luteipulveratus flavus</name>
    <dbReference type="NCBI Taxonomy" id="3031728"/>
    <lineage>
        <taxon>Bacteria</taxon>
        <taxon>Bacillati</taxon>
        <taxon>Actinomycetota</taxon>
        <taxon>Actinomycetes</taxon>
        <taxon>Micrococcales</taxon>
        <taxon>Dermacoccaceae</taxon>
        <taxon>Luteipulveratus</taxon>
    </lineage>
</organism>
<protein>
    <recommendedName>
        <fullName evidence="3">Protein NO VEIN C-terminal domain-containing protein</fullName>
    </recommendedName>
</protein>
<evidence type="ECO:0000313" key="1">
    <source>
        <dbReference type="EMBL" id="MDF8265178.1"/>
    </source>
</evidence>
<reference evidence="1 2" key="1">
    <citation type="submission" date="2023-03" db="EMBL/GenBank/DDBJ databases">
        <title>YIM 133296 draft genome.</title>
        <authorList>
            <person name="Xiong L."/>
        </authorList>
    </citation>
    <scope>NUCLEOTIDE SEQUENCE [LARGE SCALE GENOMIC DNA]</scope>
    <source>
        <strain evidence="1 2">YIM 133296</strain>
    </source>
</reference>
<comment type="caution">
    <text evidence="1">The sequence shown here is derived from an EMBL/GenBank/DDBJ whole genome shotgun (WGS) entry which is preliminary data.</text>
</comment>
<evidence type="ECO:0008006" key="3">
    <source>
        <dbReference type="Google" id="ProtNLM"/>
    </source>
</evidence>
<sequence>MTDSIEFVLNGRRHRLSREQVEQGLAGVSPEGIQKHAVRVNGTWFPVRQAFEIALKVPRAQFISHAARRHLGALGFELRGKIEARDEAAAVVAAQPLSRPAQPDESWHTEANVQAAVVAFLAADGWRILSVANTASRERGTDIVAARDGQTLGVEVKGFPSKAYADPARAHETKRAQPSTQAGHWYAGAVLFAMRQRNREPEWRSVIALPDFARYRSLYAETTGSLETLGIEVWWVSEDGTVAVG</sequence>
<gene>
    <name evidence="1" type="ORF">P4R38_13055</name>
</gene>